<feature type="region of interest" description="Disordered" evidence="1">
    <location>
        <begin position="42"/>
        <end position="74"/>
    </location>
</feature>
<evidence type="ECO:0000313" key="2">
    <source>
        <dbReference type="EMBL" id="KKL89856.1"/>
    </source>
</evidence>
<sequence length="219" mass="23713">GKEYTTFEASAETLTVGTVLKLDKVTITEKDGKTKHDFKEFEVVSKPTGGASPAPGQPSNGMTPQDWAEKDRLERRSREANACFMGLPALIAGKPVERVLGGAPRTEGEVKAVEVWMAAMNYALAHFTPAHVTMAGAGGMVVVTQGQGEKDWQKMIEDGSAWTPEGFTKRCKDAGIPWLDVKAILGVNNVKEIANYAQAWATVKEEADKQKESQTTTNN</sequence>
<feature type="non-terminal residue" evidence="2">
    <location>
        <position position="1"/>
    </location>
</feature>
<dbReference type="AlphaFoldDB" id="A0A0F9GH40"/>
<accession>A0A0F9GH40</accession>
<comment type="caution">
    <text evidence="2">The sequence shown here is derived from an EMBL/GenBank/DDBJ whole genome shotgun (WGS) entry which is preliminary data.</text>
</comment>
<organism evidence="2">
    <name type="scientific">marine sediment metagenome</name>
    <dbReference type="NCBI Taxonomy" id="412755"/>
    <lineage>
        <taxon>unclassified sequences</taxon>
        <taxon>metagenomes</taxon>
        <taxon>ecological metagenomes</taxon>
    </lineage>
</organism>
<gene>
    <name evidence="2" type="ORF">LCGC14_1910530</name>
</gene>
<reference evidence="2" key="1">
    <citation type="journal article" date="2015" name="Nature">
        <title>Complex archaea that bridge the gap between prokaryotes and eukaryotes.</title>
        <authorList>
            <person name="Spang A."/>
            <person name="Saw J.H."/>
            <person name="Jorgensen S.L."/>
            <person name="Zaremba-Niedzwiedzka K."/>
            <person name="Martijn J."/>
            <person name="Lind A.E."/>
            <person name="van Eijk R."/>
            <person name="Schleper C."/>
            <person name="Guy L."/>
            <person name="Ettema T.J."/>
        </authorList>
    </citation>
    <scope>NUCLEOTIDE SEQUENCE</scope>
</reference>
<proteinExistence type="predicted"/>
<evidence type="ECO:0000256" key="1">
    <source>
        <dbReference type="SAM" id="MobiDB-lite"/>
    </source>
</evidence>
<protein>
    <submittedName>
        <fullName evidence="2">Uncharacterized protein</fullName>
    </submittedName>
</protein>
<dbReference type="EMBL" id="LAZR01020169">
    <property type="protein sequence ID" value="KKL89856.1"/>
    <property type="molecule type" value="Genomic_DNA"/>
</dbReference>
<name>A0A0F9GH40_9ZZZZ</name>